<organism evidence="15 16">
    <name type="scientific">Limosilactobacillus alvi</name>
    <dbReference type="NCBI Taxonomy" id="990412"/>
    <lineage>
        <taxon>Bacteria</taxon>
        <taxon>Bacillati</taxon>
        <taxon>Bacillota</taxon>
        <taxon>Bacilli</taxon>
        <taxon>Lactobacillales</taxon>
        <taxon>Lactobacillaceae</taxon>
        <taxon>Limosilactobacillus</taxon>
    </lineage>
</organism>
<keyword evidence="9" id="KW-0408">Iron</keyword>
<dbReference type="InterPro" id="IPR003594">
    <property type="entry name" value="HATPase_dom"/>
</dbReference>
<keyword evidence="5" id="KW-0963">Cytoplasm</keyword>
<dbReference type="EC" id="2.7.13.3" evidence="13"/>
<evidence type="ECO:0000256" key="8">
    <source>
        <dbReference type="ARBA" id="ARBA00022777"/>
    </source>
</evidence>
<dbReference type="InterPro" id="IPR050482">
    <property type="entry name" value="Sensor_HK_TwoCompSys"/>
</dbReference>
<evidence type="ECO:0000313" key="15">
    <source>
        <dbReference type="EMBL" id="MBM6754580.1"/>
    </source>
</evidence>
<evidence type="ECO:0000259" key="14">
    <source>
        <dbReference type="PROSITE" id="PS50109"/>
    </source>
</evidence>
<evidence type="ECO:0000313" key="16">
    <source>
        <dbReference type="Proteomes" id="UP000776629"/>
    </source>
</evidence>
<keyword evidence="11" id="KW-0411">Iron-sulfur</keyword>
<keyword evidence="4" id="KW-0004">4Fe-4S</keyword>
<keyword evidence="13" id="KW-0547">Nucleotide-binding</keyword>
<keyword evidence="8 13" id="KW-0418">Kinase</keyword>
<reference evidence="15 16" key="1">
    <citation type="journal article" date="2021" name="Sci. Rep.">
        <title>The distribution of antibiotic resistance genes in chicken gut microbiota commensals.</title>
        <authorList>
            <person name="Juricova H."/>
            <person name="Matiasovicova J."/>
            <person name="Kubasova T."/>
            <person name="Cejkova D."/>
            <person name="Rychlik I."/>
        </authorList>
    </citation>
    <scope>NUCLEOTIDE SEQUENCE [LARGE SCALE GENOMIC DNA]</scope>
    <source>
        <strain evidence="15 16">An810</strain>
    </source>
</reference>
<dbReference type="CDD" id="cd16917">
    <property type="entry name" value="HATPase_UhpB-NarQ-NarX-like"/>
    <property type="match status" value="1"/>
</dbReference>
<comment type="function">
    <text evidence="12">Member of the two-component regulatory system NreB/NreC involved in the control of dissimilatory nitrate/nitrite reduction in response to oxygen. NreB functions as a direct oxygen sensor histidine kinase which is autophosphorylated, in the absence of oxygen, probably at the conserved histidine residue, and transfers its phosphate group probably to a conserved aspartate residue of NreC. NreB/NreC activates the expression of the nitrate (narGHJI) and nitrite (nir) reductase operons, as well as the putative nitrate transporter gene narT.</text>
</comment>
<dbReference type="Gene3D" id="1.20.5.1930">
    <property type="match status" value="1"/>
</dbReference>
<evidence type="ECO:0000256" key="11">
    <source>
        <dbReference type="ARBA" id="ARBA00023014"/>
    </source>
</evidence>
<dbReference type="PANTHER" id="PTHR24421">
    <property type="entry name" value="NITRATE/NITRITE SENSOR PROTEIN NARX-RELATED"/>
    <property type="match status" value="1"/>
</dbReference>
<gene>
    <name evidence="15" type="ORF">H5993_07395</name>
</gene>
<dbReference type="InterPro" id="IPR004358">
    <property type="entry name" value="Sig_transdc_His_kin-like_C"/>
</dbReference>
<dbReference type="InterPro" id="IPR036890">
    <property type="entry name" value="HATPase_C_sf"/>
</dbReference>
<dbReference type="InterPro" id="IPR005467">
    <property type="entry name" value="His_kinase_dom"/>
</dbReference>
<dbReference type="SUPFAM" id="SSF55874">
    <property type="entry name" value="ATPase domain of HSP90 chaperone/DNA topoisomerase II/histidine kinase"/>
    <property type="match status" value="1"/>
</dbReference>
<dbReference type="Pfam" id="PF02518">
    <property type="entry name" value="HATPase_c"/>
    <property type="match status" value="1"/>
</dbReference>
<comment type="cofactor">
    <cofactor evidence="2">
        <name>[4Fe-4S] cluster</name>
        <dbReference type="ChEBI" id="CHEBI:49883"/>
    </cofactor>
</comment>
<dbReference type="EMBL" id="JACJJQ010000036">
    <property type="protein sequence ID" value="MBM6754580.1"/>
    <property type="molecule type" value="Genomic_DNA"/>
</dbReference>
<evidence type="ECO:0000256" key="3">
    <source>
        <dbReference type="ARBA" id="ARBA00004496"/>
    </source>
</evidence>
<keyword evidence="7" id="KW-0479">Metal-binding</keyword>
<keyword evidence="13" id="KW-0067">ATP-binding</keyword>
<dbReference type="Proteomes" id="UP000776629">
    <property type="component" value="Unassembled WGS sequence"/>
</dbReference>
<evidence type="ECO:0000256" key="6">
    <source>
        <dbReference type="ARBA" id="ARBA00022679"/>
    </source>
</evidence>
<dbReference type="RefSeq" id="WP_204776851.1">
    <property type="nucleotide sequence ID" value="NZ_JACJJQ010000036.1"/>
</dbReference>
<dbReference type="PRINTS" id="PR00344">
    <property type="entry name" value="BCTRLSENSOR"/>
</dbReference>
<evidence type="ECO:0000256" key="7">
    <source>
        <dbReference type="ARBA" id="ARBA00022723"/>
    </source>
</evidence>
<keyword evidence="16" id="KW-1185">Reference proteome</keyword>
<evidence type="ECO:0000256" key="9">
    <source>
        <dbReference type="ARBA" id="ARBA00023004"/>
    </source>
</evidence>
<evidence type="ECO:0000256" key="4">
    <source>
        <dbReference type="ARBA" id="ARBA00022485"/>
    </source>
</evidence>
<comment type="caution">
    <text evidence="15">The sequence shown here is derived from an EMBL/GenBank/DDBJ whole genome shotgun (WGS) entry which is preliminary data.</text>
</comment>
<evidence type="ECO:0000256" key="2">
    <source>
        <dbReference type="ARBA" id="ARBA00001966"/>
    </source>
</evidence>
<proteinExistence type="predicted"/>
<comment type="catalytic activity">
    <reaction evidence="1 13">
        <text>ATP + protein L-histidine = ADP + protein N-phospho-L-histidine.</text>
        <dbReference type="EC" id="2.7.13.3"/>
    </reaction>
</comment>
<dbReference type="InterPro" id="IPR011712">
    <property type="entry name" value="Sig_transdc_His_kin_sub3_dim/P"/>
</dbReference>
<protein>
    <recommendedName>
        <fullName evidence="13">Sensor histidine kinase</fullName>
        <ecNumber evidence="13">2.7.13.3</ecNumber>
    </recommendedName>
</protein>
<evidence type="ECO:0000256" key="10">
    <source>
        <dbReference type="ARBA" id="ARBA00023012"/>
    </source>
</evidence>
<dbReference type="Gene3D" id="3.30.565.10">
    <property type="entry name" value="Histidine kinase-like ATPase, C-terminal domain"/>
    <property type="match status" value="1"/>
</dbReference>
<sequence length="353" mass="39967">MLETNKWIQKFFDRSSDALLIFQEDELVLSNQLARELLDQLDLKLTYLLQVARNKIAQQQNVVDNCFNCAILDHMPNHIIPLTLTTKTGQKLHYSITYQVLDEENEVLAIELKSQEALHRANELAQQKQLNQYVNRAYEDERKRISRDLHDSIAQGLYSVRMGIQRIENEKLSSDELQAIAEMVETQLDDTLAEVKGMALEIRPSVLDSFGLVAALKALTKRLQENSGVGFTVINQVNGTHLSDDVKSVLYRVAQEAISNALRHANPTEITIMLVTHPNFISLEVIDDGDGFEINSNKDDYNGHSMGLMNMNERIKALNGTFNIDSALGEGTTVMVRFPITKSNHQKEETINE</sequence>
<dbReference type="Pfam" id="PF07730">
    <property type="entry name" value="HisKA_3"/>
    <property type="match status" value="1"/>
</dbReference>
<evidence type="ECO:0000256" key="12">
    <source>
        <dbReference type="ARBA" id="ARBA00024827"/>
    </source>
</evidence>
<comment type="subcellular location">
    <subcellularLocation>
        <location evidence="3">Cytoplasm</location>
    </subcellularLocation>
</comment>
<keyword evidence="6 13" id="KW-0808">Transferase</keyword>
<evidence type="ECO:0000256" key="13">
    <source>
        <dbReference type="PIRNR" id="PIRNR037432"/>
    </source>
</evidence>
<evidence type="ECO:0000256" key="5">
    <source>
        <dbReference type="ARBA" id="ARBA00022490"/>
    </source>
</evidence>
<dbReference type="GO" id="GO:0016301">
    <property type="term" value="F:kinase activity"/>
    <property type="evidence" value="ECO:0007669"/>
    <property type="project" value="UniProtKB-KW"/>
</dbReference>
<feature type="domain" description="Histidine kinase" evidence="14">
    <location>
        <begin position="250"/>
        <end position="342"/>
    </location>
</feature>
<dbReference type="PIRSF" id="PIRSF037432">
    <property type="entry name" value="STHK_NreB"/>
    <property type="match status" value="1"/>
</dbReference>
<dbReference type="InterPro" id="IPR017203">
    <property type="entry name" value="Sig_transdc_His_kinase_NreB"/>
</dbReference>
<dbReference type="PROSITE" id="PS50109">
    <property type="entry name" value="HIS_KIN"/>
    <property type="match status" value="1"/>
</dbReference>
<accession>A0ABS2EQ96</accession>
<dbReference type="SMART" id="SM00387">
    <property type="entry name" value="HATPase_c"/>
    <property type="match status" value="1"/>
</dbReference>
<evidence type="ECO:0000256" key="1">
    <source>
        <dbReference type="ARBA" id="ARBA00000085"/>
    </source>
</evidence>
<keyword evidence="10 13" id="KW-0902">Two-component regulatory system</keyword>
<name>A0ABS2EQ96_9LACO</name>